<organism evidence="2 3">
    <name type="scientific">Toxocara canis</name>
    <name type="common">Canine roundworm</name>
    <dbReference type="NCBI Taxonomy" id="6265"/>
    <lineage>
        <taxon>Eukaryota</taxon>
        <taxon>Metazoa</taxon>
        <taxon>Ecdysozoa</taxon>
        <taxon>Nematoda</taxon>
        <taxon>Chromadorea</taxon>
        <taxon>Rhabditida</taxon>
        <taxon>Spirurina</taxon>
        <taxon>Ascaridomorpha</taxon>
        <taxon>Ascaridoidea</taxon>
        <taxon>Toxocaridae</taxon>
        <taxon>Toxocara</taxon>
    </lineage>
</organism>
<evidence type="ECO:0000313" key="2">
    <source>
        <dbReference type="EMBL" id="KHN87500.1"/>
    </source>
</evidence>
<evidence type="ECO:0000313" key="3">
    <source>
        <dbReference type="Proteomes" id="UP000031036"/>
    </source>
</evidence>
<dbReference type="InterPro" id="IPR004142">
    <property type="entry name" value="NDRG"/>
</dbReference>
<sequence>MASMEMGIYPFSHDSQPLMDHAPDMEEKVPTAFGNVKVSIYGNRKMHPIVTFHDLGLDSENNFQNFFQFGSVAEFTEKFCVYNINAPGQEMDATPLPDNYVYPTMDGLAKIVETCVEHFEIKNFIGFGVGAGANVMLRYALQNESKLDALILVNCVATTAGWIEWGYQKVNMNYLRTHGMTSFTVDYLLWHHFGKRLDQYNQDIVRQYRVYFQHLQNPANLAAFIECYLNRTPLLFSRDGTMGPCLKVPVLQIVGSGSAFVNDSVDVNARLDPSKSDWIKVFAFYETYDSGLSSNSATSYMKQRIPTLNAQKLMKKISGAQMGYNVIDEPPSVEDVNEMSETIAMNSLNFLRDKPLDNWIEHFLSPTKFLALLTAEERDVKAIGQLANQFVEQAQAVDKELELLKEGILDEDDITYSRRKAAKLWLCALSCLASMDWNLDLLKESCNPLMTKALFNRLIFFCFPERNIGVNDDASTIIFDRTEDISAKLNTTERIFAAWFYAIWILKMDVAGQFPETVAKPTVSNPANQFDSNLALAEQLRNCVAEHRLKSEDAVMILEQILNMGSIKEFNVPKMESFMDDLFKEYDQLPDVVNLPGTTPRFIPKPNFLASFTAIKAPDWRILIVSDWSRRTRGFGSSKTMAGRMTSIDTKEIGGYCAALQVPSPKGITSLQTGDEKIIYTPTAFDERWLEGVCSSKCGSMTRRAECERIASATLSIDFLVENLADQLANGLAVTMGARQKLCSHDASIVRFVRIDTVTM</sequence>
<keyword evidence="3" id="KW-1185">Reference proteome</keyword>
<accession>A0A0B2W2T0</accession>
<reference evidence="2 3" key="1">
    <citation type="submission" date="2014-11" db="EMBL/GenBank/DDBJ databases">
        <title>Genetic blueprint of the zoonotic pathogen Toxocara canis.</title>
        <authorList>
            <person name="Zhu X.-Q."/>
            <person name="Korhonen P.K."/>
            <person name="Cai H."/>
            <person name="Young N.D."/>
            <person name="Nejsum P."/>
            <person name="von Samson-Himmelstjerna G."/>
            <person name="Boag P.R."/>
            <person name="Tan P."/>
            <person name="Li Q."/>
            <person name="Min J."/>
            <person name="Yang Y."/>
            <person name="Wang X."/>
            <person name="Fang X."/>
            <person name="Hall R.S."/>
            <person name="Hofmann A."/>
            <person name="Sternberg P.W."/>
            <person name="Jex A.R."/>
            <person name="Gasser R.B."/>
        </authorList>
    </citation>
    <scope>NUCLEOTIDE SEQUENCE [LARGE SCALE GENOMIC DNA]</scope>
    <source>
        <strain evidence="2">PN_DK_2014</strain>
    </source>
</reference>
<name>A0A0B2W2T0_TOXCA</name>
<dbReference type="InterPro" id="IPR029058">
    <property type="entry name" value="AB_hydrolase_fold"/>
</dbReference>
<dbReference type="Proteomes" id="UP000031036">
    <property type="component" value="Unassembled WGS sequence"/>
</dbReference>
<dbReference type="OrthoDB" id="741027at2759"/>
<comment type="similarity">
    <text evidence="1">Belongs to the NDRG family.</text>
</comment>
<comment type="caution">
    <text evidence="2">The sequence shown here is derived from an EMBL/GenBank/DDBJ whole genome shotgun (WGS) entry which is preliminary data.</text>
</comment>
<dbReference type="Pfam" id="PF03096">
    <property type="entry name" value="Ndr"/>
    <property type="match status" value="1"/>
</dbReference>
<proteinExistence type="inferred from homology"/>
<dbReference type="EMBL" id="JPKZ01000422">
    <property type="protein sequence ID" value="KHN87500.1"/>
    <property type="molecule type" value="Genomic_DNA"/>
</dbReference>
<gene>
    <name evidence="2" type="primary">ndrg3</name>
    <name evidence="2" type="ORF">Tcan_14555</name>
</gene>
<protein>
    <submittedName>
        <fullName evidence="2">Protein NDRG3</fullName>
    </submittedName>
</protein>
<dbReference type="STRING" id="6265.A0A0B2W2T0"/>
<evidence type="ECO:0000256" key="1">
    <source>
        <dbReference type="ARBA" id="ARBA00005598"/>
    </source>
</evidence>
<dbReference type="SUPFAM" id="SSF53474">
    <property type="entry name" value="alpha/beta-Hydrolases"/>
    <property type="match status" value="1"/>
</dbReference>
<dbReference type="Gene3D" id="3.40.50.1820">
    <property type="entry name" value="alpha/beta hydrolase"/>
    <property type="match status" value="1"/>
</dbReference>
<dbReference type="AlphaFoldDB" id="A0A0B2W2T0"/>
<dbReference type="PANTHER" id="PTHR11034">
    <property type="entry name" value="N-MYC DOWNSTREAM REGULATED"/>
    <property type="match status" value="1"/>
</dbReference>